<name>A0AAW1MJ68_POPJA</name>
<reference evidence="2 3" key="1">
    <citation type="journal article" date="2024" name="BMC Genomics">
        <title>De novo assembly and annotation of Popillia japonica's genome with initial clues to its potential as an invasive pest.</title>
        <authorList>
            <person name="Cucini C."/>
            <person name="Boschi S."/>
            <person name="Funari R."/>
            <person name="Cardaioli E."/>
            <person name="Iannotti N."/>
            <person name="Marturano G."/>
            <person name="Paoli F."/>
            <person name="Bruttini M."/>
            <person name="Carapelli A."/>
            <person name="Frati F."/>
            <person name="Nardi F."/>
        </authorList>
    </citation>
    <scope>NUCLEOTIDE SEQUENCE [LARGE SCALE GENOMIC DNA]</scope>
    <source>
        <strain evidence="2">DMR45628</strain>
    </source>
</reference>
<evidence type="ECO:0000256" key="1">
    <source>
        <dbReference type="SAM" id="MobiDB-lite"/>
    </source>
</evidence>
<organism evidence="2 3">
    <name type="scientific">Popillia japonica</name>
    <name type="common">Japanese beetle</name>
    <dbReference type="NCBI Taxonomy" id="7064"/>
    <lineage>
        <taxon>Eukaryota</taxon>
        <taxon>Metazoa</taxon>
        <taxon>Ecdysozoa</taxon>
        <taxon>Arthropoda</taxon>
        <taxon>Hexapoda</taxon>
        <taxon>Insecta</taxon>
        <taxon>Pterygota</taxon>
        <taxon>Neoptera</taxon>
        <taxon>Endopterygota</taxon>
        <taxon>Coleoptera</taxon>
        <taxon>Polyphaga</taxon>
        <taxon>Scarabaeiformia</taxon>
        <taxon>Scarabaeidae</taxon>
        <taxon>Rutelinae</taxon>
        <taxon>Popillia</taxon>
    </lineage>
</organism>
<proteinExistence type="predicted"/>
<dbReference type="EMBL" id="JASPKY010000042">
    <property type="protein sequence ID" value="KAK9746056.1"/>
    <property type="molecule type" value="Genomic_DNA"/>
</dbReference>
<feature type="compositionally biased region" description="Acidic residues" evidence="1">
    <location>
        <begin position="60"/>
        <end position="69"/>
    </location>
</feature>
<gene>
    <name evidence="2" type="ORF">QE152_g6420</name>
</gene>
<sequence length="76" mass="8205">MEPPGTPQGDAPPRCDSEADVVFYVEEPKAGTPNRVRRGERESARGAIFTSQTSTVTEAASDEIDDLDGELPRVTQ</sequence>
<dbReference type="AlphaFoldDB" id="A0AAW1MJ68"/>
<feature type="region of interest" description="Disordered" evidence="1">
    <location>
        <begin position="50"/>
        <end position="76"/>
    </location>
</feature>
<accession>A0AAW1MJ68</accession>
<evidence type="ECO:0000313" key="2">
    <source>
        <dbReference type="EMBL" id="KAK9746056.1"/>
    </source>
</evidence>
<keyword evidence="3" id="KW-1185">Reference proteome</keyword>
<comment type="caution">
    <text evidence="2">The sequence shown here is derived from an EMBL/GenBank/DDBJ whole genome shotgun (WGS) entry which is preliminary data.</text>
</comment>
<protein>
    <submittedName>
        <fullName evidence="2">Uncharacterized protein</fullName>
    </submittedName>
</protein>
<dbReference type="Proteomes" id="UP001458880">
    <property type="component" value="Unassembled WGS sequence"/>
</dbReference>
<evidence type="ECO:0000313" key="3">
    <source>
        <dbReference type="Proteomes" id="UP001458880"/>
    </source>
</evidence>